<gene>
    <name evidence="1" type="ORF">F5144DRAFT_559707</name>
</gene>
<dbReference type="Proteomes" id="UP000724584">
    <property type="component" value="Unassembled WGS sequence"/>
</dbReference>
<dbReference type="EMBL" id="JAGIZQ010000002">
    <property type="protein sequence ID" value="KAH6640232.1"/>
    <property type="molecule type" value="Genomic_DNA"/>
</dbReference>
<organism evidence="1 2">
    <name type="scientific">Chaetomium tenue</name>
    <dbReference type="NCBI Taxonomy" id="1854479"/>
    <lineage>
        <taxon>Eukaryota</taxon>
        <taxon>Fungi</taxon>
        <taxon>Dikarya</taxon>
        <taxon>Ascomycota</taxon>
        <taxon>Pezizomycotina</taxon>
        <taxon>Sordariomycetes</taxon>
        <taxon>Sordariomycetidae</taxon>
        <taxon>Sordariales</taxon>
        <taxon>Chaetomiaceae</taxon>
        <taxon>Chaetomium</taxon>
    </lineage>
</organism>
<name>A0ACB7PE76_9PEZI</name>
<proteinExistence type="predicted"/>
<reference evidence="1 2" key="1">
    <citation type="journal article" date="2021" name="Nat. Commun.">
        <title>Genetic determinants of endophytism in the Arabidopsis root mycobiome.</title>
        <authorList>
            <person name="Mesny F."/>
            <person name="Miyauchi S."/>
            <person name="Thiergart T."/>
            <person name="Pickel B."/>
            <person name="Atanasova L."/>
            <person name="Karlsson M."/>
            <person name="Huettel B."/>
            <person name="Barry K.W."/>
            <person name="Haridas S."/>
            <person name="Chen C."/>
            <person name="Bauer D."/>
            <person name="Andreopoulos W."/>
            <person name="Pangilinan J."/>
            <person name="LaButti K."/>
            <person name="Riley R."/>
            <person name="Lipzen A."/>
            <person name="Clum A."/>
            <person name="Drula E."/>
            <person name="Henrissat B."/>
            <person name="Kohler A."/>
            <person name="Grigoriev I.V."/>
            <person name="Martin F.M."/>
            <person name="Hacquard S."/>
        </authorList>
    </citation>
    <scope>NUCLEOTIDE SEQUENCE [LARGE SCALE GENOMIC DNA]</scope>
    <source>
        <strain evidence="1 2">MPI-SDFR-AT-0079</strain>
    </source>
</reference>
<sequence length="112" mass="12353">MHLHKSSNLPEKISLVDRRGPRPFNRAPLVGFWLSDIGRYCTLCVRSAHTGAEVCDVPCPALQVSRLALLSPLVTFPRSSGRQRSLGCEEGKWGSWLLLLLPLLPLLTPALP</sequence>
<keyword evidence="2" id="KW-1185">Reference proteome</keyword>
<evidence type="ECO:0000313" key="2">
    <source>
        <dbReference type="Proteomes" id="UP000724584"/>
    </source>
</evidence>
<protein>
    <submittedName>
        <fullName evidence="1">Uncharacterized protein</fullName>
    </submittedName>
</protein>
<accession>A0ACB7PE76</accession>
<evidence type="ECO:0000313" key="1">
    <source>
        <dbReference type="EMBL" id="KAH6640232.1"/>
    </source>
</evidence>
<comment type="caution">
    <text evidence="1">The sequence shown here is derived from an EMBL/GenBank/DDBJ whole genome shotgun (WGS) entry which is preliminary data.</text>
</comment>